<gene>
    <name evidence="1" type="ORF">MERR_LOCUS1619</name>
</gene>
<dbReference type="AlphaFoldDB" id="A0A6D2HHX8"/>
<proteinExistence type="predicted"/>
<dbReference type="PANTHER" id="PTHR31125:SF13">
    <property type="entry name" value="PROTEIN, PUTATIVE (DUF1163)-RELATED"/>
    <property type="match status" value="1"/>
</dbReference>
<dbReference type="OrthoDB" id="1111561at2759"/>
<organism evidence="1 2">
    <name type="scientific">Microthlaspi erraticum</name>
    <dbReference type="NCBI Taxonomy" id="1685480"/>
    <lineage>
        <taxon>Eukaryota</taxon>
        <taxon>Viridiplantae</taxon>
        <taxon>Streptophyta</taxon>
        <taxon>Embryophyta</taxon>
        <taxon>Tracheophyta</taxon>
        <taxon>Spermatophyta</taxon>
        <taxon>Magnoliopsida</taxon>
        <taxon>eudicotyledons</taxon>
        <taxon>Gunneridae</taxon>
        <taxon>Pentapetalae</taxon>
        <taxon>rosids</taxon>
        <taxon>malvids</taxon>
        <taxon>Brassicales</taxon>
        <taxon>Brassicaceae</taxon>
        <taxon>Coluteocarpeae</taxon>
        <taxon>Microthlaspi</taxon>
    </lineage>
</organism>
<evidence type="ECO:0000313" key="1">
    <source>
        <dbReference type="EMBL" id="CAA7014385.1"/>
    </source>
</evidence>
<sequence length="147" mass="16842">MDFTVRGMSQTRLSADWDFLIRIPTRLPHRYICLQGDVKASLLYKNVTLVTSSRQKYNDLRLYTPQQLRVTASLSGEDIGGLNARNMIEDIKERREVKFGSQLFLTDCRENSSGVMRFVCDEITLRFEPGSDREATAFGNNPRCVNV</sequence>
<dbReference type="Pfam" id="PF06651">
    <property type="entry name" value="DUF1163"/>
    <property type="match status" value="1"/>
</dbReference>
<dbReference type="InterPro" id="IPR009544">
    <property type="entry name" value="DUF1163"/>
</dbReference>
<name>A0A6D2HHX8_9BRAS</name>
<reference evidence="1" key="1">
    <citation type="submission" date="2020-01" db="EMBL/GenBank/DDBJ databases">
        <authorList>
            <person name="Mishra B."/>
        </authorList>
    </citation>
    <scope>NUCLEOTIDE SEQUENCE [LARGE SCALE GENOMIC DNA]</scope>
</reference>
<protein>
    <submittedName>
        <fullName evidence="1">Uncharacterized protein</fullName>
    </submittedName>
</protein>
<dbReference type="PANTHER" id="PTHR31125">
    <property type="entry name" value="F20P5.22 PROTEIN-RELATED"/>
    <property type="match status" value="1"/>
</dbReference>
<dbReference type="EMBL" id="CACVBM020000110">
    <property type="protein sequence ID" value="CAA7014385.1"/>
    <property type="molecule type" value="Genomic_DNA"/>
</dbReference>
<dbReference type="Proteomes" id="UP000467841">
    <property type="component" value="Unassembled WGS sequence"/>
</dbReference>
<comment type="caution">
    <text evidence="1">The sequence shown here is derived from an EMBL/GenBank/DDBJ whole genome shotgun (WGS) entry which is preliminary data.</text>
</comment>
<evidence type="ECO:0000313" key="2">
    <source>
        <dbReference type="Proteomes" id="UP000467841"/>
    </source>
</evidence>
<accession>A0A6D2HHX8</accession>
<keyword evidence="2" id="KW-1185">Reference proteome</keyword>